<evidence type="ECO:0000259" key="1">
    <source>
        <dbReference type="PROSITE" id="PS50181"/>
    </source>
</evidence>
<dbReference type="Pfam" id="PF12937">
    <property type="entry name" value="F-box-like"/>
    <property type="match status" value="1"/>
</dbReference>
<evidence type="ECO:0000313" key="2">
    <source>
        <dbReference type="EMBL" id="OBZ73695.1"/>
    </source>
</evidence>
<sequence length="435" mass="48438">MHHLVLESLPVDILLQIFGALEVSDILAIRCTNKFFQSITHEHSIWHEVLHTQVVQRGIPLPGLRDRSITTLSAAQLEHLACNALRLRANWTSAIPVCTRHVDIIPLKIRSSRTRNISVQFLPGRGNRYLLAITLYDDPAEPRKCMIQCWDITSENPQKCVQVAMMLCVGVHGVTVNSDPNHAAVLAVTRRGPAEEVTTSMFAIKFNAECPEKAFVLLDKFPSFRFPLAFEGSVFIASEVNQIVYLINTDSGRVTHELHVPLLHDDATLLLEEHKCFQAILLEHFVLTFRKQWLYIYHIPPEEPVVASPADGPFIVHSIPSPIRLFTPSDMVLGRYGTALWIDAATDETTPSQAGDHGQRIVGKMLSHPQWRTAGLPLGGEGSSDDRVSPGYVDARIGTELANVNDGALTDEAMASTMVFQLQELPDEWNRLCIG</sequence>
<dbReference type="InterPro" id="IPR001810">
    <property type="entry name" value="F-box_dom"/>
</dbReference>
<dbReference type="Proteomes" id="UP000092993">
    <property type="component" value="Unassembled WGS sequence"/>
</dbReference>
<dbReference type="EMBL" id="LUGG01000006">
    <property type="protein sequence ID" value="OBZ73695.1"/>
    <property type="molecule type" value="Genomic_DNA"/>
</dbReference>
<protein>
    <recommendedName>
        <fullName evidence="1">F-box domain-containing protein</fullName>
    </recommendedName>
</protein>
<dbReference type="SMART" id="SM00256">
    <property type="entry name" value="FBOX"/>
    <property type="match status" value="1"/>
</dbReference>
<dbReference type="SUPFAM" id="SSF81383">
    <property type="entry name" value="F-box domain"/>
    <property type="match status" value="1"/>
</dbReference>
<dbReference type="STRING" id="5627.A0A1C7M9V6"/>
<accession>A0A1C7M9V6</accession>
<dbReference type="Gene3D" id="1.20.1280.50">
    <property type="match status" value="1"/>
</dbReference>
<gene>
    <name evidence="2" type="ORF">A0H81_06257</name>
</gene>
<dbReference type="OrthoDB" id="3193353at2759"/>
<name>A0A1C7M9V6_GRIFR</name>
<feature type="domain" description="F-box" evidence="1">
    <location>
        <begin position="3"/>
        <end position="49"/>
    </location>
</feature>
<comment type="caution">
    <text evidence="2">The sequence shown here is derived from an EMBL/GenBank/DDBJ whole genome shotgun (WGS) entry which is preliminary data.</text>
</comment>
<dbReference type="PROSITE" id="PS50181">
    <property type="entry name" value="FBOX"/>
    <property type="match status" value="1"/>
</dbReference>
<keyword evidence="3" id="KW-1185">Reference proteome</keyword>
<evidence type="ECO:0000313" key="3">
    <source>
        <dbReference type="Proteomes" id="UP000092993"/>
    </source>
</evidence>
<dbReference type="InterPro" id="IPR036047">
    <property type="entry name" value="F-box-like_dom_sf"/>
</dbReference>
<proteinExistence type="predicted"/>
<reference evidence="2 3" key="1">
    <citation type="submission" date="2016-03" db="EMBL/GenBank/DDBJ databases">
        <title>Whole genome sequencing of Grifola frondosa 9006-11.</title>
        <authorList>
            <person name="Min B."/>
            <person name="Park H."/>
            <person name="Kim J.-G."/>
            <person name="Cho H."/>
            <person name="Oh Y.-L."/>
            <person name="Kong W.-S."/>
            <person name="Choi I.-G."/>
        </authorList>
    </citation>
    <scope>NUCLEOTIDE SEQUENCE [LARGE SCALE GENOMIC DNA]</scope>
    <source>
        <strain evidence="2 3">9006-11</strain>
    </source>
</reference>
<organism evidence="2 3">
    <name type="scientific">Grifola frondosa</name>
    <name type="common">Maitake</name>
    <name type="synonym">Polyporus frondosus</name>
    <dbReference type="NCBI Taxonomy" id="5627"/>
    <lineage>
        <taxon>Eukaryota</taxon>
        <taxon>Fungi</taxon>
        <taxon>Dikarya</taxon>
        <taxon>Basidiomycota</taxon>
        <taxon>Agaricomycotina</taxon>
        <taxon>Agaricomycetes</taxon>
        <taxon>Polyporales</taxon>
        <taxon>Grifolaceae</taxon>
        <taxon>Grifola</taxon>
    </lineage>
</organism>
<dbReference type="AlphaFoldDB" id="A0A1C7M9V6"/>